<dbReference type="PANTHER" id="PTHR16290:SF0">
    <property type="entry name" value="DECAPPING PROTEIN 1, ISOFORM A"/>
    <property type="match status" value="1"/>
</dbReference>
<proteinExistence type="inferred from homology"/>
<dbReference type="SUPFAM" id="SSF50729">
    <property type="entry name" value="PH domain-like"/>
    <property type="match status" value="1"/>
</dbReference>
<feature type="compositionally biased region" description="Basic residues" evidence="5">
    <location>
        <begin position="1"/>
        <end position="10"/>
    </location>
</feature>
<dbReference type="GO" id="GO:0003729">
    <property type="term" value="F:mRNA binding"/>
    <property type="evidence" value="ECO:0007669"/>
    <property type="project" value="TreeGrafter"/>
</dbReference>
<name>A0A9P4MK90_9PEZI</name>
<feature type="region of interest" description="Disordered" evidence="5">
    <location>
        <begin position="1"/>
        <end position="46"/>
    </location>
</feature>
<sequence>MPPKRHRRPPRQQQLQEQSDYDSETLHTDHNTSAPPAADHAVHPPPVRTNEELNLTVLKRHNPQVQQVLSVAPFAVVYTFSPTSQTWEKTGMEGTLFVCQLIPAVIYHGDESLVVERYSVMVLNRKGLDNFTTELHTSADMEITEEYVILQVDQTGQSEDPTIYGLWIFSEPGTSTEHTRVVNAKVMMECAIRSEQSREAANAAALDEDGYEEHHEEQYYDEQEQNNGYAQHEHQPQHQHQHQHQQQHQSHDYGNYGHEQAIYQQPARGQENQHASQQINLLNLFGKTAPQAQPSPHNGFTQPFNDSFQHQHYQHHQSPQPGYLPHAHPQQMPQQMPQPTQAQNLLSLFKR</sequence>
<dbReference type="OrthoDB" id="440673at2759"/>
<comment type="subcellular location">
    <subcellularLocation>
        <location evidence="1">Cytoplasm</location>
    </subcellularLocation>
</comment>
<dbReference type="GO" id="GO:0006397">
    <property type="term" value="P:mRNA processing"/>
    <property type="evidence" value="ECO:0007669"/>
    <property type="project" value="UniProtKB-KW"/>
</dbReference>
<dbReference type="GO" id="GO:0000932">
    <property type="term" value="C:P-body"/>
    <property type="evidence" value="ECO:0007669"/>
    <property type="project" value="TreeGrafter"/>
</dbReference>
<evidence type="ECO:0000313" key="7">
    <source>
        <dbReference type="Proteomes" id="UP000799439"/>
    </source>
</evidence>
<evidence type="ECO:0000256" key="4">
    <source>
        <dbReference type="ARBA" id="ARBA00022664"/>
    </source>
</evidence>
<dbReference type="CDD" id="cd13182">
    <property type="entry name" value="EVH1-like_Dcp1"/>
    <property type="match status" value="1"/>
</dbReference>
<feature type="region of interest" description="Disordered" evidence="5">
    <location>
        <begin position="288"/>
        <end position="351"/>
    </location>
</feature>
<gene>
    <name evidence="6" type="ORF">K461DRAFT_27696</name>
</gene>
<evidence type="ECO:0000256" key="2">
    <source>
        <dbReference type="ARBA" id="ARBA00008778"/>
    </source>
</evidence>
<comment type="caution">
    <text evidence="6">The sequence shown here is derived from an EMBL/GenBank/DDBJ whole genome shotgun (WGS) entry which is preliminary data.</text>
</comment>
<keyword evidence="7" id="KW-1185">Reference proteome</keyword>
<dbReference type="GO" id="GO:0031087">
    <property type="term" value="P:deadenylation-independent decapping of nuclear-transcribed mRNA"/>
    <property type="evidence" value="ECO:0007669"/>
    <property type="project" value="TreeGrafter"/>
</dbReference>
<dbReference type="Pfam" id="PF06058">
    <property type="entry name" value="DCP1"/>
    <property type="match status" value="1"/>
</dbReference>
<organism evidence="6 7">
    <name type="scientific">Myriangium duriaei CBS 260.36</name>
    <dbReference type="NCBI Taxonomy" id="1168546"/>
    <lineage>
        <taxon>Eukaryota</taxon>
        <taxon>Fungi</taxon>
        <taxon>Dikarya</taxon>
        <taxon>Ascomycota</taxon>
        <taxon>Pezizomycotina</taxon>
        <taxon>Dothideomycetes</taxon>
        <taxon>Dothideomycetidae</taxon>
        <taxon>Myriangiales</taxon>
        <taxon>Myriangiaceae</taxon>
        <taxon>Myriangium</taxon>
    </lineage>
</organism>
<keyword evidence="3" id="KW-0963">Cytoplasm</keyword>
<dbReference type="InterPro" id="IPR011993">
    <property type="entry name" value="PH-like_dom_sf"/>
</dbReference>
<evidence type="ECO:0000256" key="3">
    <source>
        <dbReference type="ARBA" id="ARBA00022490"/>
    </source>
</evidence>
<accession>A0A9P4MK90</accession>
<feature type="compositionally biased region" description="Low complexity" evidence="5">
    <location>
        <begin position="325"/>
        <end position="343"/>
    </location>
</feature>
<dbReference type="AlphaFoldDB" id="A0A9P4MK90"/>
<dbReference type="Gene3D" id="2.30.29.30">
    <property type="entry name" value="Pleckstrin-homology domain (PH domain)/Phosphotyrosine-binding domain (PTB)"/>
    <property type="match status" value="1"/>
</dbReference>
<dbReference type="InterPro" id="IPR010334">
    <property type="entry name" value="Dcp1"/>
</dbReference>
<comment type="similarity">
    <text evidence="2">Belongs to the DCP1 family.</text>
</comment>
<evidence type="ECO:0000256" key="1">
    <source>
        <dbReference type="ARBA" id="ARBA00004496"/>
    </source>
</evidence>
<reference evidence="6" key="1">
    <citation type="journal article" date="2020" name="Stud. Mycol.">
        <title>101 Dothideomycetes genomes: a test case for predicting lifestyles and emergence of pathogens.</title>
        <authorList>
            <person name="Haridas S."/>
            <person name="Albert R."/>
            <person name="Binder M."/>
            <person name="Bloem J."/>
            <person name="Labutti K."/>
            <person name="Salamov A."/>
            <person name="Andreopoulos B."/>
            <person name="Baker S."/>
            <person name="Barry K."/>
            <person name="Bills G."/>
            <person name="Bluhm B."/>
            <person name="Cannon C."/>
            <person name="Castanera R."/>
            <person name="Culley D."/>
            <person name="Daum C."/>
            <person name="Ezra D."/>
            <person name="Gonzalez J."/>
            <person name="Henrissat B."/>
            <person name="Kuo A."/>
            <person name="Liang C."/>
            <person name="Lipzen A."/>
            <person name="Lutzoni F."/>
            <person name="Magnuson J."/>
            <person name="Mondo S."/>
            <person name="Nolan M."/>
            <person name="Ohm R."/>
            <person name="Pangilinan J."/>
            <person name="Park H.-J."/>
            <person name="Ramirez L."/>
            <person name="Alfaro M."/>
            <person name="Sun H."/>
            <person name="Tritt A."/>
            <person name="Yoshinaga Y."/>
            <person name="Zwiers L.-H."/>
            <person name="Turgeon B."/>
            <person name="Goodwin S."/>
            <person name="Spatafora J."/>
            <person name="Crous P."/>
            <person name="Grigoriev I."/>
        </authorList>
    </citation>
    <scope>NUCLEOTIDE SEQUENCE</scope>
    <source>
        <strain evidence="6">CBS 260.36</strain>
    </source>
</reference>
<dbReference type="EMBL" id="ML996081">
    <property type="protein sequence ID" value="KAF2157965.1"/>
    <property type="molecule type" value="Genomic_DNA"/>
</dbReference>
<evidence type="ECO:0000256" key="5">
    <source>
        <dbReference type="SAM" id="MobiDB-lite"/>
    </source>
</evidence>
<feature type="region of interest" description="Disordered" evidence="5">
    <location>
        <begin position="199"/>
        <end position="252"/>
    </location>
</feature>
<dbReference type="GO" id="GO:0008047">
    <property type="term" value="F:enzyme activator activity"/>
    <property type="evidence" value="ECO:0007669"/>
    <property type="project" value="InterPro"/>
</dbReference>
<feature type="compositionally biased region" description="Polar residues" evidence="5">
    <location>
        <begin position="290"/>
        <end position="308"/>
    </location>
</feature>
<protein>
    <submittedName>
        <fullName evidence="6">PH domain-like protein</fullName>
    </submittedName>
</protein>
<keyword evidence="4" id="KW-0507">mRNA processing</keyword>
<dbReference type="Proteomes" id="UP000799439">
    <property type="component" value="Unassembled WGS sequence"/>
</dbReference>
<evidence type="ECO:0000313" key="6">
    <source>
        <dbReference type="EMBL" id="KAF2157965.1"/>
    </source>
</evidence>
<dbReference type="GO" id="GO:0000290">
    <property type="term" value="P:deadenylation-dependent decapping of nuclear-transcribed mRNA"/>
    <property type="evidence" value="ECO:0007669"/>
    <property type="project" value="InterPro"/>
</dbReference>
<dbReference type="PANTHER" id="PTHR16290">
    <property type="entry name" value="TRANSCRIPTION FACTOR SMIF DECAPPING ENZYME DCP1"/>
    <property type="match status" value="1"/>
</dbReference>